<evidence type="ECO:0000256" key="2">
    <source>
        <dbReference type="SAM" id="SignalP"/>
    </source>
</evidence>
<keyword evidence="2" id="KW-0732">Signal</keyword>
<name>A0AAV2FSK1_9ROSI</name>
<feature type="compositionally biased region" description="Basic and acidic residues" evidence="1">
    <location>
        <begin position="37"/>
        <end position="48"/>
    </location>
</feature>
<evidence type="ECO:0000256" key="1">
    <source>
        <dbReference type="SAM" id="MobiDB-lite"/>
    </source>
</evidence>
<dbReference type="EMBL" id="OZ034820">
    <property type="protein sequence ID" value="CAL1401339.1"/>
    <property type="molecule type" value="Genomic_DNA"/>
</dbReference>
<feature type="compositionally biased region" description="Basic residues" evidence="1">
    <location>
        <begin position="59"/>
        <end position="68"/>
    </location>
</feature>
<dbReference type="AlphaFoldDB" id="A0AAV2FSK1"/>
<feature type="compositionally biased region" description="Low complexity" evidence="1">
    <location>
        <begin position="25"/>
        <end position="36"/>
    </location>
</feature>
<evidence type="ECO:0000313" key="4">
    <source>
        <dbReference type="Proteomes" id="UP001497516"/>
    </source>
</evidence>
<keyword evidence="4" id="KW-1185">Reference proteome</keyword>
<sequence>MLNLPRIILLRTCCWKALLLDIKEANSSSEDSSNGDGSRRANEGREKQLSPTQLQSSKVHPKCKPKIP</sequence>
<accession>A0AAV2FSK1</accession>
<gene>
    <name evidence="3" type="ORF">LTRI10_LOCUS41402</name>
</gene>
<proteinExistence type="predicted"/>
<protein>
    <submittedName>
        <fullName evidence="3">Uncharacterized protein</fullName>
    </submittedName>
</protein>
<feature type="compositionally biased region" description="Polar residues" evidence="1">
    <location>
        <begin position="49"/>
        <end position="58"/>
    </location>
</feature>
<dbReference type="Proteomes" id="UP001497516">
    <property type="component" value="Chromosome 7"/>
</dbReference>
<reference evidence="3 4" key="1">
    <citation type="submission" date="2024-04" db="EMBL/GenBank/DDBJ databases">
        <authorList>
            <person name="Fracassetti M."/>
        </authorList>
    </citation>
    <scope>NUCLEOTIDE SEQUENCE [LARGE SCALE GENOMIC DNA]</scope>
</reference>
<evidence type="ECO:0000313" key="3">
    <source>
        <dbReference type="EMBL" id="CAL1401339.1"/>
    </source>
</evidence>
<organism evidence="3 4">
    <name type="scientific">Linum trigynum</name>
    <dbReference type="NCBI Taxonomy" id="586398"/>
    <lineage>
        <taxon>Eukaryota</taxon>
        <taxon>Viridiplantae</taxon>
        <taxon>Streptophyta</taxon>
        <taxon>Embryophyta</taxon>
        <taxon>Tracheophyta</taxon>
        <taxon>Spermatophyta</taxon>
        <taxon>Magnoliopsida</taxon>
        <taxon>eudicotyledons</taxon>
        <taxon>Gunneridae</taxon>
        <taxon>Pentapetalae</taxon>
        <taxon>rosids</taxon>
        <taxon>fabids</taxon>
        <taxon>Malpighiales</taxon>
        <taxon>Linaceae</taxon>
        <taxon>Linum</taxon>
    </lineage>
</organism>
<feature type="chain" id="PRO_5043382433" evidence="2">
    <location>
        <begin position="20"/>
        <end position="68"/>
    </location>
</feature>
<feature type="signal peptide" evidence="2">
    <location>
        <begin position="1"/>
        <end position="19"/>
    </location>
</feature>
<feature type="region of interest" description="Disordered" evidence="1">
    <location>
        <begin position="25"/>
        <end position="68"/>
    </location>
</feature>